<keyword evidence="7" id="KW-0449">Lipoprotein</keyword>
<evidence type="ECO:0000259" key="8">
    <source>
        <dbReference type="Pfam" id="PF05504"/>
    </source>
</evidence>
<dbReference type="RefSeq" id="WP_381437489.1">
    <property type="nucleotide sequence ID" value="NZ_JBHSNO010000008.1"/>
</dbReference>
<dbReference type="PANTHER" id="PTHR35789">
    <property type="entry name" value="SPORE GERMINATION PROTEIN B3"/>
    <property type="match status" value="1"/>
</dbReference>
<evidence type="ECO:0000313" key="11">
    <source>
        <dbReference type="Proteomes" id="UP001596109"/>
    </source>
</evidence>
<keyword evidence="4" id="KW-0732">Signal</keyword>
<comment type="similarity">
    <text evidence="2">Belongs to the GerABKC lipoprotein family.</text>
</comment>
<evidence type="ECO:0000256" key="2">
    <source>
        <dbReference type="ARBA" id="ARBA00007886"/>
    </source>
</evidence>
<keyword evidence="11" id="KW-1185">Reference proteome</keyword>
<evidence type="ECO:0000256" key="1">
    <source>
        <dbReference type="ARBA" id="ARBA00004635"/>
    </source>
</evidence>
<dbReference type="Gene3D" id="6.20.190.10">
    <property type="entry name" value="Nutrient germinant receptor protein C, domain 1"/>
    <property type="match status" value="1"/>
</dbReference>
<comment type="subcellular location">
    <subcellularLocation>
        <location evidence="1">Membrane</location>
        <topology evidence="1">Lipid-anchor</topology>
    </subcellularLocation>
</comment>
<name>A0ABW0TQJ5_9BACL</name>
<evidence type="ECO:0000256" key="5">
    <source>
        <dbReference type="ARBA" id="ARBA00023136"/>
    </source>
</evidence>
<dbReference type="InterPro" id="IPR038501">
    <property type="entry name" value="Spore_GerAC_C_sf"/>
</dbReference>
<evidence type="ECO:0000259" key="9">
    <source>
        <dbReference type="Pfam" id="PF25198"/>
    </source>
</evidence>
<dbReference type="Proteomes" id="UP001596109">
    <property type="component" value="Unassembled WGS sequence"/>
</dbReference>
<protein>
    <submittedName>
        <fullName evidence="10">Ger(X)C family spore germination protein</fullName>
    </submittedName>
</protein>
<gene>
    <name evidence="10" type="ORF">ACFPRA_17400</name>
</gene>
<dbReference type="PROSITE" id="PS51257">
    <property type="entry name" value="PROKAR_LIPOPROTEIN"/>
    <property type="match status" value="1"/>
</dbReference>
<dbReference type="InterPro" id="IPR008844">
    <property type="entry name" value="Spore_GerAC-like"/>
</dbReference>
<keyword evidence="3" id="KW-0309">Germination</keyword>
<dbReference type="Pfam" id="PF25198">
    <property type="entry name" value="Spore_GerAC_N"/>
    <property type="match status" value="1"/>
</dbReference>
<dbReference type="EMBL" id="JBHSNO010000008">
    <property type="protein sequence ID" value="MFC5590684.1"/>
    <property type="molecule type" value="Genomic_DNA"/>
</dbReference>
<evidence type="ECO:0000256" key="7">
    <source>
        <dbReference type="ARBA" id="ARBA00023288"/>
    </source>
</evidence>
<dbReference type="NCBIfam" id="TIGR02887">
    <property type="entry name" value="spore_ger_x_C"/>
    <property type="match status" value="1"/>
</dbReference>
<organism evidence="10 11">
    <name type="scientific">Sporosarcina soli</name>
    <dbReference type="NCBI Taxonomy" id="334736"/>
    <lineage>
        <taxon>Bacteria</taxon>
        <taxon>Bacillati</taxon>
        <taxon>Bacillota</taxon>
        <taxon>Bacilli</taxon>
        <taxon>Bacillales</taxon>
        <taxon>Caryophanaceae</taxon>
        <taxon>Sporosarcina</taxon>
    </lineage>
</organism>
<accession>A0ABW0TQJ5</accession>
<dbReference type="Gene3D" id="3.30.300.210">
    <property type="entry name" value="Nutrient germinant receptor protein C, domain 3"/>
    <property type="match status" value="1"/>
</dbReference>
<dbReference type="PANTHER" id="PTHR35789:SF1">
    <property type="entry name" value="SPORE GERMINATION PROTEIN B3"/>
    <property type="match status" value="1"/>
</dbReference>
<dbReference type="InterPro" id="IPR046953">
    <property type="entry name" value="Spore_GerAC-like_C"/>
</dbReference>
<keyword evidence="5" id="KW-0472">Membrane</keyword>
<evidence type="ECO:0000256" key="3">
    <source>
        <dbReference type="ARBA" id="ARBA00022544"/>
    </source>
</evidence>
<feature type="domain" description="Spore germination protein N-terminal" evidence="9">
    <location>
        <begin position="34"/>
        <end position="207"/>
    </location>
</feature>
<evidence type="ECO:0000313" key="10">
    <source>
        <dbReference type="EMBL" id="MFC5590684.1"/>
    </source>
</evidence>
<dbReference type="Pfam" id="PF05504">
    <property type="entry name" value="Spore_GerAC"/>
    <property type="match status" value="1"/>
</dbReference>
<dbReference type="InterPro" id="IPR057336">
    <property type="entry name" value="GerAC_N"/>
</dbReference>
<evidence type="ECO:0000256" key="4">
    <source>
        <dbReference type="ARBA" id="ARBA00022729"/>
    </source>
</evidence>
<evidence type="ECO:0000256" key="6">
    <source>
        <dbReference type="ARBA" id="ARBA00023139"/>
    </source>
</evidence>
<proteinExistence type="inferred from homology"/>
<comment type="caution">
    <text evidence="10">The sequence shown here is derived from an EMBL/GenBank/DDBJ whole genome shotgun (WGS) entry which is preliminary data.</text>
</comment>
<reference evidence="11" key="1">
    <citation type="journal article" date="2019" name="Int. J. Syst. Evol. Microbiol.">
        <title>The Global Catalogue of Microorganisms (GCM) 10K type strain sequencing project: providing services to taxonomists for standard genome sequencing and annotation.</title>
        <authorList>
            <consortium name="The Broad Institute Genomics Platform"/>
            <consortium name="The Broad Institute Genome Sequencing Center for Infectious Disease"/>
            <person name="Wu L."/>
            <person name="Ma J."/>
        </authorList>
    </citation>
    <scope>NUCLEOTIDE SEQUENCE [LARGE SCALE GENOMIC DNA]</scope>
    <source>
        <strain evidence="11">CGMCC 4.1434</strain>
    </source>
</reference>
<keyword evidence="6" id="KW-0564">Palmitate</keyword>
<feature type="domain" description="Spore germination GerAC-like C-terminal" evidence="8">
    <location>
        <begin position="224"/>
        <end position="388"/>
    </location>
</feature>
<sequence length="401" mass="44658">MSKVIYRTKHTLLKKMLLFSTLVVPVFFVGGCGDRTEINDLAIVVAATIDKSDKGQVELAIEIVVPKSMGSNQGEGGGGGGQATLVRSQKGDNLPDALSMLQADLSRKVFWGSCKVFIFGEGIAKDGIQDSLDFLVRDPLPRERAFVFVSEGEAKPFIGHKVPLERNPAEMIREMTARGSVNGVTLLELDEMMLNEDHSASLPYLTIKEEETSDGTLSELPKINGTAMFRKDKMVGVLTESTTRGLLWLKDRIKEASINMTPENVEGDLSMTQIKSKVNLTPKISGGEWTMIIKVKTEGVVVQNSTVLNLDDPKQVKKIEKAFGKQIEDRMRKAIEESQDMRVDAAHFGKEFHRKYPKQWKTVKGRWEEVFPEVKIEFVIDAHIRSRGFVDESIKERGSGN</sequence>